<dbReference type="AlphaFoldDB" id="A0AAV0E010"/>
<keyword evidence="3" id="KW-1185">Reference proteome</keyword>
<dbReference type="PANTHER" id="PTHR34222:SF79">
    <property type="entry name" value="RETROVIRUS-RELATED POL POLYPROTEIN FROM TRANSPOSON TNT 1-94"/>
    <property type="match status" value="1"/>
</dbReference>
<evidence type="ECO:0000313" key="2">
    <source>
        <dbReference type="EMBL" id="CAH9112676.1"/>
    </source>
</evidence>
<feature type="domain" description="Retrovirus-related Pol polyprotein from transposon TNT 1-94-like beta-barrel" evidence="1">
    <location>
        <begin position="205"/>
        <end position="277"/>
    </location>
</feature>
<evidence type="ECO:0000259" key="1">
    <source>
        <dbReference type="Pfam" id="PF22936"/>
    </source>
</evidence>
<gene>
    <name evidence="2" type="ORF">CEPIT_LOCUS20030</name>
</gene>
<sequence>MGLDGETYGGLRSNILSMDDLPSLSRVYNVLLQEERHQKVTRNQDAREVDAFAMRPRGQWNRDAREVTAAATRSGGHLGFQDRKDKAKLICPYCKKEGHERERCFKLKGSTLNGGMRAKLGEAKNVHEARERRLTAVLEHKQMQWLDMVWAQLKKWWTLRIFLRISLLSWEISEISLWNFWKKKYNTCEGVDKLAGMLDMTHLNWFFDIGVSYHMTGDKNIMIDISSVSPIPVTLHNGNVMFASHVGRVEIAMGVTLERVLLVPNLTCHLISIGRLIDDLPCRVIFTNKFCVIQDLSLKTLIGVGERGGGIYYLCRVEPVRVSHVKMESKEQLWYRRMGHPSQRVIRLLYVSENKLKIMLV</sequence>
<dbReference type="InterPro" id="IPR054722">
    <property type="entry name" value="PolX-like_BBD"/>
</dbReference>
<proteinExistence type="predicted"/>
<organism evidence="2 3">
    <name type="scientific">Cuscuta epithymum</name>
    <dbReference type="NCBI Taxonomy" id="186058"/>
    <lineage>
        <taxon>Eukaryota</taxon>
        <taxon>Viridiplantae</taxon>
        <taxon>Streptophyta</taxon>
        <taxon>Embryophyta</taxon>
        <taxon>Tracheophyta</taxon>
        <taxon>Spermatophyta</taxon>
        <taxon>Magnoliopsida</taxon>
        <taxon>eudicotyledons</taxon>
        <taxon>Gunneridae</taxon>
        <taxon>Pentapetalae</taxon>
        <taxon>asterids</taxon>
        <taxon>lamiids</taxon>
        <taxon>Solanales</taxon>
        <taxon>Convolvulaceae</taxon>
        <taxon>Cuscuteae</taxon>
        <taxon>Cuscuta</taxon>
        <taxon>Cuscuta subgen. Cuscuta</taxon>
    </lineage>
</organism>
<comment type="caution">
    <text evidence="2">The sequence shown here is derived from an EMBL/GenBank/DDBJ whole genome shotgun (WGS) entry which is preliminary data.</text>
</comment>
<dbReference type="Proteomes" id="UP001152523">
    <property type="component" value="Unassembled WGS sequence"/>
</dbReference>
<protein>
    <recommendedName>
        <fullName evidence="1">Retrovirus-related Pol polyprotein from transposon TNT 1-94-like beta-barrel domain-containing protein</fullName>
    </recommendedName>
</protein>
<evidence type="ECO:0000313" key="3">
    <source>
        <dbReference type="Proteomes" id="UP001152523"/>
    </source>
</evidence>
<dbReference type="EMBL" id="CAMAPF010000200">
    <property type="protein sequence ID" value="CAH9112676.1"/>
    <property type="molecule type" value="Genomic_DNA"/>
</dbReference>
<dbReference type="PANTHER" id="PTHR34222">
    <property type="entry name" value="GAG_PRE-INTEGRS DOMAIN-CONTAINING PROTEIN"/>
    <property type="match status" value="1"/>
</dbReference>
<reference evidence="2" key="1">
    <citation type="submission" date="2022-07" db="EMBL/GenBank/DDBJ databases">
        <authorList>
            <person name="Macas J."/>
            <person name="Novak P."/>
            <person name="Neumann P."/>
        </authorList>
    </citation>
    <scope>NUCLEOTIDE SEQUENCE</scope>
</reference>
<name>A0AAV0E010_9ASTE</name>
<accession>A0AAV0E010</accession>
<dbReference type="Pfam" id="PF22936">
    <property type="entry name" value="Pol_BBD"/>
    <property type="match status" value="1"/>
</dbReference>